<comment type="caution">
    <text evidence="2">The sequence shown here is derived from an EMBL/GenBank/DDBJ whole genome shotgun (WGS) entry which is preliminary data.</text>
</comment>
<dbReference type="InterPro" id="IPR050261">
    <property type="entry name" value="FrsA_esterase"/>
</dbReference>
<reference evidence="2 3" key="1">
    <citation type="submission" date="2018-05" db="EMBL/GenBank/DDBJ databases">
        <title>Abyssibacter profundi OUC007T gen. nov., sp. nov, a marine bacterium isolated from seawater of the Mariana Trench.</title>
        <authorList>
            <person name="Zhou S."/>
        </authorList>
    </citation>
    <scope>NUCLEOTIDE SEQUENCE [LARGE SCALE GENOMIC DNA]</scope>
    <source>
        <strain evidence="2 3">OUC007</strain>
    </source>
</reference>
<dbReference type="AlphaFoldDB" id="A0A363ULP2"/>
<dbReference type="InterPro" id="IPR020008">
    <property type="entry name" value="GlyGly_CTERM"/>
</dbReference>
<accession>A0A363ULP2</accession>
<proteinExistence type="predicted"/>
<dbReference type="SUPFAM" id="SSF53474">
    <property type="entry name" value="alpha/beta-Hydrolases"/>
    <property type="match status" value="1"/>
</dbReference>
<feature type="region of interest" description="Disordered" evidence="1">
    <location>
        <begin position="471"/>
        <end position="501"/>
    </location>
</feature>
<name>A0A363ULP2_9GAMM</name>
<dbReference type="EMBL" id="QEQK01000006">
    <property type="protein sequence ID" value="PWN56340.1"/>
    <property type="molecule type" value="Genomic_DNA"/>
</dbReference>
<sequence length="525" mass="56304">MLRPDHCNTTANTAWRRPWMRRTDTPKHTVTCHPLHVCLATLALALCAPPASAQSGPDPDTDPCVLPAPAAEPMTAAWTERDLQNQACAEARTQEVPLSWTLGLGPDELPSPVRDPYRAPAKHDGQRFRFSTATVTNRDGEALAAEIYRPCSAETCSEVPEGIAVAAPPYPAILIVHGGGSQKELHRWAAQPLAETGYIAVSFDVASGNHGSDAQDMVDWLFSVDFPFADELDRDRVGITGHSQGGSTASLVGQLDERLRAIVAWDNLTAVDPMLWADDIGVEPPPGLPITTPALGIGADYYFTPEPYTDHPEPPPSNGEGGRGRGVSAHPKDLGYQELRAAGVDTALVILRAGTHLDFTPLMAGTGSRYGEPYALYLTLAWFDRYLKGLAEPDTAADGYRRLLATRFDDSADRHNLGAGYYDPVDGNQPYRIAGLSVCDRMSFYFKSRLAITAPGNDQLIATEDWKTACKDDALPQPGTPDTPPLNPATPDDRAPDGSGGALGSAALALLGLVALRRRQWGASG</sequence>
<keyword evidence="3" id="KW-1185">Reference proteome</keyword>
<feature type="compositionally biased region" description="Pro residues" evidence="1">
    <location>
        <begin position="478"/>
        <end position="488"/>
    </location>
</feature>
<feature type="region of interest" description="Disordered" evidence="1">
    <location>
        <begin position="305"/>
        <end position="331"/>
    </location>
</feature>
<dbReference type="Proteomes" id="UP000251800">
    <property type="component" value="Unassembled WGS sequence"/>
</dbReference>
<evidence type="ECO:0000313" key="2">
    <source>
        <dbReference type="EMBL" id="PWN56340.1"/>
    </source>
</evidence>
<dbReference type="Gene3D" id="3.40.50.1820">
    <property type="entry name" value="alpha/beta hydrolase"/>
    <property type="match status" value="1"/>
</dbReference>
<dbReference type="InterPro" id="IPR029058">
    <property type="entry name" value="AB_hydrolase_fold"/>
</dbReference>
<gene>
    <name evidence="2" type="ORF">DEH80_08225</name>
</gene>
<organism evidence="2 3">
    <name type="scientific">Abyssibacter profundi</name>
    <dbReference type="NCBI Taxonomy" id="2182787"/>
    <lineage>
        <taxon>Bacteria</taxon>
        <taxon>Pseudomonadati</taxon>
        <taxon>Pseudomonadota</taxon>
        <taxon>Gammaproteobacteria</taxon>
        <taxon>Chromatiales</taxon>
        <taxon>Oceanococcaceae</taxon>
        <taxon>Abyssibacter</taxon>
    </lineage>
</organism>
<dbReference type="OrthoDB" id="569821at2"/>
<protein>
    <submittedName>
        <fullName evidence="2">Uncharacterized protein</fullName>
    </submittedName>
</protein>
<evidence type="ECO:0000313" key="3">
    <source>
        <dbReference type="Proteomes" id="UP000251800"/>
    </source>
</evidence>
<dbReference type="PANTHER" id="PTHR22946">
    <property type="entry name" value="DIENELACTONE HYDROLASE DOMAIN-CONTAINING PROTEIN-RELATED"/>
    <property type="match status" value="1"/>
</dbReference>
<evidence type="ECO:0000256" key="1">
    <source>
        <dbReference type="SAM" id="MobiDB-lite"/>
    </source>
</evidence>
<dbReference type="NCBIfam" id="TIGR03501">
    <property type="entry name" value="GlyGly_CTERM"/>
    <property type="match status" value="1"/>
</dbReference>